<dbReference type="SUPFAM" id="SSF53448">
    <property type="entry name" value="Nucleotide-diphospho-sugar transferases"/>
    <property type="match status" value="1"/>
</dbReference>
<evidence type="ECO:0000256" key="3">
    <source>
        <dbReference type="ARBA" id="ARBA00022676"/>
    </source>
</evidence>
<evidence type="ECO:0000313" key="6">
    <source>
        <dbReference type="EMBL" id="CDW29687.1"/>
    </source>
</evidence>
<sequence length="99" mass="12090">MNLHSMRKYLWTDRVRLIFSLLGNSLVFSDQDIFNFLFFLQPNVFLELHCNYNFRPDHCYSRQYFTTSKEKGVIMHGSRSAFHNIDLNIRTLRMFKWFL</sequence>
<dbReference type="PANTHER" id="PTHR46012:SF2">
    <property type="entry name" value="IP22168P"/>
    <property type="match status" value="1"/>
</dbReference>
<keyword evidence="5" id="KW-0735">Signal-anchor</keyword>
<protein>
    <submittedName>
        <fullName evidence="6">Uncharacterized protein</fullName>
    </submittedName>
</protein>
<dbReference type="PANTHER" id="PTHR46012">
    <property type="entry name" value="IP22168P"/>
    <property type="match status" value="1"/>
</dbReference>
<dbReference type="InterPro" id="IPR029044">
    <property type="entry name" value="Nucleotide-diphossugar_trans"/>
</dbReference>
<evidence type="ECO:0000256" key="1">
    <source>
        <dbReference type="ARBA" id="ARBA00004606"/>
    </source>
</evidence>
<dbReference type="EMBL" id="HACA01012326">
    <property type="protein sequence ID" value="CDW29687.1"/>
    <property type="molecule type" value="Transcribed_RNA"/>
</dbReference>
<name>A0A0K2TVG9_LEPSM</name>
<keyword evidence="5" id="KW-0812">Transmembrane</keyword>
<dbReference type="AlphaFoldDB" id="A0A0K2TVG9"/>
<reference evidence="6" key="1">
    <citation type="submission" date="2014-05" db="EMBL/GenBank/DDBJ databases">
        <authorList>
            <person name="Chronopoulou M."/>
        </authorList>
    </citation>
    <scope>NUCLEOTIDE SEQUENCE</scope>
    <source>
        <tissue evidence="6">Whole organism</tissue>
    </source>
</reference>
<organism evidence="6">
    <name type="scientific">Lepeophtheirus salmonis</name>
    <name type="common">Salmon louse</name>
    <name type="synonym">Caligus salmonis</name>
    <dbReference type="NCBI Taxonomy" id="72036"/>
    <lineage>
        <taxon>Eukaryota</taxon>
        <taxon>Metazoa</taxon>
        <taxon>Ecdysozoa</taxon>
        <taxon>Arthropoda</taxon>
        <taxon>Crustacea</taxon>
        <taxon>Multicrustacea</taxon>
        <taxon>Hexanauplia</taxon>
        <taxon>Copepoda</taxon>
        <taxon>Siphonostomatoida</taxon>
        <taxon>Caligidae</taxon>
        <taxon>Lepeophtheirus</taxon>
    </lineage>
</organism>
<keyword evidence="3" id="KW-0328">Glycosyltransferase</keyword>
<evidence type="ECO:0000256" key="2">
    <source>
        <dbReference type="ARBA" id="ARBA00006351"/>
    </source>
</evidence>
<proteinExistence type="inferred from homology"/>
<dbReference type="Gene3D" id="3.90.550.10">
    <property type="entry name" value="Spore Coat Polysaccharide Biosynthesis Protein SpsA, Chain A"/>
    <property type="match status" value="1"/>
</dbReference>
<evidence type="ECO:0000256" key="5">
    <source>
        <dbReference type="ARBA" id="ARBA00022968"/>
    </source>
</evidence>
<feature type="non-terminal residue" evidence="6">
    <location>
        <position position="99"/>
    </location>
</feature>
<comment type="subcellular location">
    <subcellularLocation>
        <location evidence="1">Membrane</location>
        <topology evidence="1">Single-pass type II membrane protein</topology>
    </subcellularLocation>
</comment>
<accession>A0A0K2TVG9</accession>
<dbReference type="OrthoDB" id="6238971at2759"/>
<keyword evidence="4" id="KW-0808">Transferase</keyword>
<dbReference type="GO" id="GO:0016266">
    <property type="term" value="P:protein O-linked glycosylation via N-acetyl-galactosamine"/>
    <property type="evidence" value="ECO:0007669"/>
    <property type="project" value="TreeGrafter"/>
</dbReference>
<dbReference type="GO" id="GO:0016020">
    <property type="term" value="C:membrane"/>
    <property type="evidence" value="ECO:0007669"/>
    <property type="project" value="UniProtKB-SubCell"/>
</dbReference>
<evidence type="ECO:0000256" key="4">
    <source>
        <dbReference type="ARBA" id="ARBA00022679"/>
    </source>
</evidence>
<dbReference type="GO" id="GO:0035252">
    <property type="term" value="F:UDP-xylosyltransferase activity"/>
    <property type="evidence" value="ECO:0007669"/>
    <property type="project" value="TreeGrafter"/>
</dbReference>
<comment type="similarity">
    <text evidence="2">Belongs to the glycosyltransferase 8 family.</text>
</comment>
<dbReference type="InterPro" id="IPR051993">
    <property type="entry name" value="Glycosyltransferase_8"/>
</dbReference>